<reference evidence="1 2" key="1">
    <citation type="journal article" date="1998" name="Mol. Microbiol.">
        <title>Molecular analysis of Methanobacterium phage psiM2.</title>
        <authorList>
            <person name="Pfister P."/>
            <person name="Wasserfallen A."/>
            <person name="Stettler R."/>
            <person name="Leisinger T."/>
        </authorList>
    </citation>
    <scope>NUCLEOTIDE SEQUENCE</scope>
</reference>
<evidence type="ECO:0008006" key="3">
    <source>
        <dbReference type="Google" id="ProtNLM"/>
    </source>
</evidence>
<keyword evidence="2" id="KW-1185">Reference proteome</keyword>
<dbReference type="Proteomes" id="UP000001155">
    <property type="component" value="Segment"/>
</dbReference>
<protein>
    <recommendedName>
        <fullName evidence="3">Phage gp6-like head-tail connector protein</fullName>
    </recommendedName>
</protein>
<dbReference type="PIR" id="T12730">
    <property type="entry name" value="T12730"/>
</dbReference>
<dbReference type="EMBL" id="AF065411">
    <property type="protein sequence ID" value="AAC27053.1"/>
    <property type="molecule type" value="Genomic_DNA"/>
</dbReference>
<organism evidence="1 2">
    <name type="scientific">Methanobacterium phage psiM2</name>
    <name type="common">PsiM2</name>
    <dbReference type="NCBI Taxonomy" id="77048"/>
    <lineage>
        <taxon>Viruses</taxon>
        <taxon>Duplodnaviria</taxon>
        <taxon>Heunggongvirae</taxon>
        <taxon>Uroviricota</taxon>
        <taxon>Caudoviricetes</taxon>
        <taxon>Methanobavirales</taxon>
        <taxon>Leisingerviridae</taxon>
        <taxon>Psimunavirus</taxon>
        <taxon>Psimunavirus limi</taxon>
        <taxon>Psimunavirus psiM2</taxon>
    </lineage>
</organism>
<sequence>MITIEDIRIELRRDELTDSEEAFITKKIEEYTLRAERINPTAPDHIKDEYVLAGVLQAFLTDYTDGVSSFSDGRFSVTMRPPLDHPSIQRFRGALLRLQGIRIWRPRQDE</sequence>
<accession>O80204</accession>
<dbReference type="KEGG" id="vg:1261713"/>
<evidence type="ECO:0000313" key="1">
    <source>
        <dbReference type="EMBL" id="AAC27053.1"/>
    </source>
</evidence>
<dbReference type="RefSeq" id="NP_046969.1">
    <property type="nucleotide sequence ID" value="NC_001902.1"/>
</dbReference>
<name>O80204_METM2</name>
<dbReference type="GeneID" id="1261713"/>
<proteinExistence type="predicted"/>
<evidence type="ECO:0000313" key="2">
    <source>
        <dbReference type="Proteomes" id="UP000001155"/>
    </source>
</evidence>